<feature type="compositionally biased region" description="Basic and acidic residues" evidence="1">
    <location>
        <begin position="312"/>
        <end position="330"/>
    </location>
</feature>
<gene>
    <name evidence="2" type="primary">Dper\GL26858</name>
    <name evidence="2" type="ORF">Dper_GL26858</name>
</gene>
<protein>
    <submittedName>
        <fullName evidence="2">GL26858</fullName>
    </submittedName>
</protein>
<evidence type="ECO:0000313" key="2">
    <source>
        <dbReference type="EMBL" id="EDW30577.1"/>
    </source>
</evidence>
<dbReference type="OrthoDB" id="8193942at2759"/>
<dbReference type="OMA" id="THERYDL"/>
<feature type="region of interest" description="Disordered" evidence="1">
    <location>
        <begin position="572"/>
        <end position="630"/>
    </location>
</feature>
<name>B4H2L0_DROPE</name>
<dbReference type="HOGENOM" id="CLU_013436_0_0_1"/>
<reference evidence="2 3" key="1">
    <citation type="journal article" date="2007" name="Nature">
        <title>Evolution of genes and genomes on the Drosophila phylogeny.</title>
        <authorList>
            <consortium name="Drosophila 12 Genomes Consortium"/>
            <person name="Clark A.G."/>
            <person name="Eisen M.B."/>
            <person name="Smith D.R."/>
            <person name="Bergman C.M."/>
            <person name="Oliver B."/>
            <person name="Markow T.A."/>
            <person name="Kaufman T.C."/>
            <person name="Kellis M."/>
            <person name="Gelbart W."/>
            <person name="Iyer V.N."/>
            <person name="Pollard D.A."/>
            <person name="Sackton T.B."/>
            <person name="Larracuente A.M."/>
            <person name="Singh N.D."/>
            <person name="Abad J.P."/>
            <person name="Abt D.N."/>
            <person name="Adryan B."/>
            <person name="Aguade M."/>
            <person name="Akashi H."/>
            <person name="Anderson W.W."/>
            <person name="Aquadro C.F."/>
            <person name="Ardell D.H."/>
            <person name="Arguello R."/>
            <person name="Artieri C.G."/>
            <person name="Barbash D.A."/>
            <person name="Barker D."/>
            <person name="Barsanti P."/>
            <person name="Batterham P."/>
            <person name="Batzoglou S."/>
            <person name="Begun D."/>
            <person name="Bhutkar A."/>
            <person name="Blanco E."/>
            <person name="Bosak S.A."/>
            <person name="Bradley R.K."/>
            <person name="Brand A.D."/>
            <person name="Brent M.R."/>
            <person name="Brooks A.N."/>
            <person name="Brown R.H."/>
            <person name="Butlin R.K."/>
            <person name="Caggese C."/>
            <person name="Calvi B.R."/>
            <person name="Bernardo de Carvalho A."/>
            <person name="Caspi A."/>
            <person name="Castrezana S."/>
            <person name="Celniker S.E."/>
            <person name="Chang J.L."/>
            <person name="Chapple C."/>
            <person name="Chatterji S."/>
            <person name="Chinwalla A."/>
            <person name="Civetta A."/>
            <person name="Clifton S.W."/>
            <person name="Comeron J.M."/>
            <person name="Costello J.C."/>
            <person name="Coyne J.A."/>
            <person name="Daub J."/>
            <person name="David R.G."/>
            <person name="Delcher A.L."/>
            <person name="Delehaunty K."/>
            <person name="Do C.B."/>
            <person name="Ebling H."/>
            <person name="Edwards K."/>
            <person name="Eickbush T."/>
            <person name="Evans J.D."/>
            <person name="Filipski A."/>
            <person name="Findeiss S."/>
            <person name="Freyhult E."/>
            <person name="Fulton L."/>
            <person name="Fulton R."/>
            <person name="Garcia A.C."/>
            <person name="Gardiner A."/>
            <person name="Garfield D.A."/>
            <person name="Garvin B.E."/>
            <person name="Gibson G."/>
            <person name="Gilbert D."/>
            <person name="Gnerre S."/>
            <person name="Godfrey J."/>
            <person name="Good R."/>
            <person name="Gotea V."/>
            <person name="Gravely B."/>
            <person name="Greenberg A.J."/>
            <person name="Griffiths-Jones S."/>
            <person name="Gross S."/>
            <person name="Guigo R."/>
            <person name="Gustafson E.A."/>
            <person name="Haerty W."/>
            <person name="Hahn M.W."/>
            <person name="Halligan D.L."/>
            <person name="Halpern A.L."/>
            <person name="Halter G.M."/>
            <person name="Han M.V."/>
            <person name="Heger A."/>
            <person name="Hillier L."/>
            <person name="Hinrichs A.S."/>
            <person name="Holmes I."/>
            <person name="Hoskins R.A."/>
            <person name="Hubisz M.J."/>
            <person name="Hultmark D."/>
            <person name="Huntley M.A."/>
            <person name="Jaffe D.B."/>
            <person name="Jagadeeshan S."/>
            <person name="Jeck W.R."/>
            <person name="Johnson J."/>
            <person name="Jones C.D."/>
            <person name="Jordan W.C."/>
            <person name="Karpen G.H."/>
            <person name="Kataoka E."/>
            <person name="Keightley P.D."/>
            <person name="Kheradpour P."/>
            <person name="Kirkness E.F."/>
            <person name="Koerich L.B."/>
            <person name="Kristiansen K."/>
            <person name="Kudrna D."/>
            <person name="Kulathinal R.J."/>
            <person name="Kumar S."/>
            <person name="Kwok R."/>
            <person name="Lander E."/>
            <person name="Langley C.H."/>
            <person name="Lapoint R."/>
            <person name="Lazzaro B.P."/>
            <person name="Lee S.J."/>
            <person name="Levesque L."/>
            <person name="Li R."/>
            <person name="Lin C.F."/>
            <person name="Lin M.F."/>
            <person name="Lindblad-Toh K."/>
            <person name="Llopart A."/>
            <person name="Long M."/>
            <person name="Low L."/>
            <person name="Lozovsky E."/>
            <person name="Lu J."/>
            <person name="Luo M."/>
            <person name="Machado C.A."/>
            <person name="Makalowski W."/>
            <person name="Marzo M."/>
            <person name="Matsuda M."/>
            <person name="Matzkin L."/>
            <person name="McAllister B."/>
            <person name="McBride C.S."/>
            <person name="McKernan B."/>
            <person name="McKernan K."/>
            <person name="Mendez-Lago M."/>
            <person name="Minx P."/>
            <person name="Mollenhauer M.U."/>
            <person name="Montooth K."/>
            <person name="Mount S.M."/>
            <person name="Mu X."/>
            <person name="Myers E."/>
            <person name="Negre B."/>
            <person name="Newfeld S."/>
            <person name="Nielsen R."/>
            <person name="Noor M.A."/>
            <person name="O'Grady P."/>
            <person name="Pachter L."/>
            <person name="Papaceit M."/>
            <person name="Parisi M.J."/>
            <person name="Parisi M."/>
            <person name="Parts L."/>
            <person name="Pedersen J.S."/>
            <person name="Pesole G."/>
            <person name="Phillippy A.M."/>
            <person name="Ponting C.P."/>
            <person name="Pop M."/>
            <person name="Porcelli D."/>
            <person name="Powell J.R."/>
            <person name="Prohaska S."/>
            <person name="Pruitt K."/>
            <person name="Puig M."/>
            <person name="Quesneville H."/>
            <person name="Ram K.R."/>
            <person name="Rand D."/>
            <person name="Rasmussen M.D."/>
            <person name="Reed L.K."/>
            <person name="Reenan R."/>
            <person name="Reily A."/>
            <person name="Remington K.A."/>
            <person name="Rieger T.T."/>
            <person name="Ritchie M.G."/>
            <person name="Robin C."/>
            <person name="Rogers Y.H."/>
            <person name="Rohde C."/>
            <person name="Rozas J."/>
            <person name="Rubenfield M.J."/>
            <person name="Ruiz A."/>
            <person name="Russo S."/>
            <person name="Salzberg S.L."/>
            <person name="Sanchez-Gracia A."/>
            <person name="Saranga D.J."/>
            <person name="Sato H."/>
            <person name="Schaeffer S.W."/>
            <person name="Schatz M.C."/>
            <person name="Schlenke T."/>
            <person name="Schwartz R."/>
            <person name="Segarra C."/>
            <person name="Singh R.S."/>
            <person name="Sirot L."/>
            <person name="Sirota M."/>
            <person name="Sisneros N.B."/>
            <person name="Smith C.D."/>
            <person name="Smith T.F."/>
            <person name="Spieth J."/>
            <person name="Stage D.E."/>
            <person name="Stark A."/>
            <person name="Stephan W."/>
            <person name="Strausberg R.L."/>
            <person name="Strempel S."/>
            <person name="Sturgill D."/>
            <person name="Sutton G."/>
            <person name="Sutton G.G."/>
            <person name="Tao W."/>
            <person name="Teichmann S."/>
            <person name="Tobari Y.N."/>
            <person name="Tomimura Y."/>
            <person name="Tsolas J.M."/>
            <person name="Valente V.L."/>
            <person name="Venter E."/>
            <person name="Venter J.C."/>
            <person name="Vicario S."/>
            <person name="Vieira F.G."/>
            <person name="Vilella A.J."/>
            <person name="Villasante A."/>
            <person name="Walenz B."/>
            <person name="Wang J."/>
            <person name="Wasserman M."/>
            <person name="Watts T."/>
            <person name="Wilson D."/>
            <person name="Wilson R.K."/>
            <person name="Wing R.A."/>
            <person name="Wolfner M.F."/>
            <person name="Wong A."/>
            <person name="Wong G.K."/>
            <person name="Wu C.I."/>
            <person name="Wu G."/>
            <person name="Yamamoto D."/>
            <person name="Yang H.P."/>
            <person name="Yang S.P."/>
            <person name="Yorke J.A."/>
            <person name="Yoshida K."/>
            <person name="Zdobnov E."/>
            <person name="Zhang P."/>
            <person name="Zhang Y."/>
            <person name="Zimin A.V."/>
            <person name="Baldwin J."/>
            <person name="Abdouelleil A."/>
            <person name="Abdulkadir J."/>
            <person name="Abebe A."/>
            <person name="Abera B."/>
            <person name="Abreu J."/>
            <person name="Acer S.C."/>
            <person name="Aftuck L."/>
            <person name="Alexander A."/>
            <person name="An P."/>
            <person name="Anderson E."/>
            <person name="Anderson S."/>
            <person name="Arachi H."/>
            <person name="Azer M."/>
            <person name="Bachantsang P."/>
            <person name="Barry A."/>
            <person name="Bayul T."/>
            <person name="Berlin A."/>
            <person name="Bessette D."/>
            <person name="Bloom T."/>
            <person name="Blye J."/>
            <person name="Boguslavskiy L."/>
            <person name="Bonnet C."/>
            <person name="Boukhgalter B."/>
            <person name="Bourzgui I."/>
            <person name="Brown A."/>
            <person name="Cahill P."/>
            <person name="Channer S."/>
            <person name="Cheshatsang Y."/>
            <person name="Chuda L."/>
            <person name="Citroen M."/>
            <person name="Collymore A."/>
            <person name="Cooke P."/>
            <person name="Costello M."/>
            <person name="D'Aco K."/>
            <person name="Daza R."/>
            <person name="De Haan G."/>
            <person name="DeGray S."/>
            <person name="DeMaso C."/>
            <person name="Dhargay N."/>
            <person name="Dooley K."/>
            <person name="Dooley E."/>
            <person name="Doricent M."/>
            <person name="Dorje P."/>
            <person name="Dorjee K."/>
            <person name="Dupes A."/>
            <person name="Elong R."/>
            <person name="Falk J."/>
            <person name="Farina A."/>
            <person name="Faro S."/>
            <person name="Ferguson D."/>
            <person name="Fisher S."/>
            <person name="Foley C.D."/>
            <person name="Franke A."/>
            <person name="Friedrich D."/>
            <person name="Gadbois L."/>
            <person name="Gearin G."/>
            <person name="Gearin C.R."/>
            <person name="Giannoukos G."/>
            <person name="Goode T."/>
            <person name="Graham J."/>
            <person name="Grandbois E."/>
            <person name="Grewal S."/>
            <person name="Gyaltsen K."/>
            <person name="Hafez N."/>
            <person name="Hagos B."/>
            <person name="Hall J."/>
            <person name="Henson C."/>
            <person name="Hollinger A."/>
            <person name="Honan T."/>
            <person name="Huard M.D."/>
            <person name="Hughes L."/>
            <person name="Hurhula B."/>
            <person name="Husby M.E."/>
            <person name="Kamat A."/>
            <person name="Kanga B."/>
            <person name="Kashin S."/>
            <person name="Khazanovich D."/>
            <person name="Kisner P."/>
            <person name="Lance K."/>
            <person name="Lara M."/>
            <person name="Lee W."/>
            <person name="Lennon N."/>
            <person name="Letendre F."/>
            <person name="LeVine R."/>
            <person name="Lipovsky A."/>
            <person name="Liu X."/>
            <person name="Liu J."/>
            <person name="Liu S."/>
            <person name="Lokyitsang T."/>
            <person name="Lokyitsang Y."/>
            <person name="Lubonja R."/>
            <person name="Lui A."/>
            <person name="MacDonald P."/>
            <person name="Magnisalis V."/>
            <person name="Maru K."/>
            <person name="Matthews C."/>
            <person name="McCusker W."/>
            <person name="McDonough S."/>
            <person name="Mehta T."/>
            <person name="Meldrim J."/>
            <person name="Meneus L."/>
            <person name="Mihai O."/>
            <person name="Mihalev A."/>
            <person name="Mihova T."/>
            <person name="Mittelman R."/>
            <person name="Mlenga V."/>
            <person name="Montmayeur A."/>
            <person name="Mulrain L."/>
            <person name="Navidi A."/>
            <person name="Naylor J."/>
            <person name="Negash T."/>
            <person name="Nguyen T."/>
            <person name="Nguyen N."/>
            <person name="Nicol R."/>
            <person name="Norbu C."/>
            <person name="Norbu N."/>
            <person name="Novod N."/>
            <person name="O'Neill B."/>
            <person name="Osman S."/>
            <person name="Markiewicz E."/>
            <person name="Oyono O.L."/>
            <person name="Patti C."/>
            <person name="Phunkhang P."/>
            <person name="Pierre F."/>
            <person name="Priest M."/>
            <person name="Raghuraman S."/>
            <person name="Rege F."/>
            <person name="Reyes R."/>
            <person name="Rise C."/>
            <person name="Rogov P."/>
            <person name="Ross K."/>
            <person name="Ryan E."/>
            <person name="Settipalli S."/>
            <person name="Shea T."/>
            <person name="Sherpa N."/>
            <person name="Shi L."/>
            <person name="Shih D."/>
            <person name="Sparrow T."/>
            <person name="Spaulding J."/>
            <person name="Stalker J."/>
            <person name="Stange-Thomann N."/>
            <person name="Stavropoulos S."/>
            <person name="Stone C."/>
            <person name="Strader C."/>
            <person name="Tesfaye S."/>
            <person name="Thomson T."/>
            <person name="Thoulutsang Y."/>
            <person name="Thoulutsang D."/>
            <person name="Topham K."/>
            <person name="Topping I."/>
            <person name="Tsamla T."/>
            <person name="Vassiliev H."/>
            <person name="Vo A."/>
            <person name="Wangchuk T."/>
            <person name="Wangdi T."/>
            <person name="Weiand M."/>
            <person name="Wilkinson J."/>
            <person name="Wilson A."/>
            <person name="Yadav S."/>
            <person name="Young G."/>
            <person name="Yu Q."/>
            <person name="Zembek L."/>
            <person name="Zhong D."/>
            <person name="Zimmer A."/>
            <person name="Zwirko Z."/>
            <person name="Jaffe D.B."/>
            <person name="Alvarez P."/>
            <person name="Brockman W."/>
            <person name="Butler J."/>
            <person name="Chin C."/>
            <person name="Gnerre S."/>
            <person name="Grabherr M."/>
            <person name="Kleber M."/>
            <person name="Mauceli E."/>
            <person name="MacCallum I."/>
        </authorList>
    </citation>
    <scope>NUCLEOTIDE SEQUENCE [LARGE SCALE GENOMIC DNA]</scope>
    <source>
        <strain evidence="3">MSH-3 / Tucson 14011-0111.49</strain>
    </source>
</reference>
<feature type="region of interest" description="Disordered" evidence="1">
    <location>
        <begin position="520"/>
        <end position="554"/>
    </location>
</feature>
<feature type="region of interest" description="Disordered" evidence="1">
    <location>
        <begin position="201"/>
        <end position="357"/>
    </location>
</feature>
<evidence type="ECO:0000256" key="1">
    <source>
        <dbReference type="SAM" id="MobiDB-lite"/>
    </source>
</evidence>
<feature type="compositionally biased region" description="Basic residues" evidence="1">
    <location>
        <begin position="250"/>
        <end position="269"/>
    </location>
</feature>
<dbReference type="STRING" id="7234.B4H2L0"/>
<dbReference type="PhylomeDB" id="B4H2L0"/>
<feature type="compositionally biased region" description="Basic and acidic residues" evidence="1">
    <location>
        <begin position="580"/>
        <end position="597"/>
    </location>
</feature>
<sequence>MNSHDQPMRCPATDSQVIGMGDSRFEFRFSGPDSIPNAVKRHNKQRAAELAEQSRLRSDCRSNAPIFCKVRHPGRDVLGQFTSRDTDVETQFSLNSSCDNQADETGQGDKDKPQQLRGFRKLPVISKCLHSQDTSETQFFSLQSLANRKDEESVENERLVFKITEHKRLCAGCDCNPHCQAHAPSRLKKKPVYRRGYLCQMESGPSYNTSQTDEKPLAEDRQNKPIRGSEETPCGQTSQETLASPSRGHVLQRPRSYKRLLKKNPKMAHKMCTPRPRATSETDKSDELPTPALAHARQPGGGDSRNNRRQPGGRDKAILSRPPAGREKQSLSKPIPTTDTSPHQAPTVTPSPTRRRKTRPLVFSQSLEDLKYEKLGIYNKISLTQERIISALDRLQNSLLKLQVPDCNTLERKKRERNAFEFCVRFSRNFLYPLKGMIDDVRRTPVGYFNSATSNEACQRVVPQKLSALMEMIYTLSSTCVEKGILDRHDPVVECLLERSTKFLTFIEDMQEERFKMAREHYRRSQKQAHPANGNAHSSHPKHPAFHSSFHEKKPKHKYDLKMCLNDHKLYEPRLVPKKKPQDLKRSRNGPDKELRSPRPPTSKWLELRSPKTKEAEQKAQKTASRKVQKEDELQQALLEAFRHVSRDQVHQVLDPLMRSLGALLDDKVSDGLPFYLHAITDLAHLLFSRSQNV</sequence>
<keyword evidence="3" id="KW-1185">Reference proteome</keyword>
<feature type="compositionally biased region" description="Polar residues" evidence="1">
    <location>
        <begin position="331"/>
        <end position="344"/>
    </location>
</feature>
<dbReference type="EMBL" id="CH479204">
    <property type="protein sequence ID" value="EDW30577.1"/>
    <property type="molecule type" value="Genomic_DNA"/>
</dbReference>
<accession>B4H2L0</accession>
<dbReference type="AlphaFoldDB" id="B4H2L0"/>
<evidence type="ECO:0000313" key="3">
    <source>
        <dbReference type="Proteomes" id="UP000008744"/>
    </source>
</evidence>
<feature type="compositionally biased region" description="Polar residues" evidence="1">
    <location>
        <begin position="234"/>
        <end position="244"/>
    </location>
</feature>
<dbReference type="eggNOG" id="ENOG502QSI5">
    <property type="taxonomic scope" value="Eukaryota"/>
</dbReference>
<proteinExistence type="predicted"/>
<feature type="compositionally biased region" description="Basic and acidic residues" evidence="1">
    <location>
        <begin position="278"/>
        <end position="287"/>
    </location>
</feature>
<feature type="compositionally biased region" description="Basic and acidic residues" evidence="1">
    <location>
        <begin position="606"/>
        <end position="620"/>
    </location>
</feature>
<feature type="compositionally biased region" description="Basic and acidic residues" evidence="1">
    <location>
        <begin position="212"/>
        <end position="230"/>
    </location>
</feature>
<dbReference type="Proteomes" id="UP000008744">
    <property type="component" value="Unassembled WGS sequence"/>
</dbReference>
<organism evidence="3">
    <name type="scientific">Drosophila persimilis</name>
    <name type="common">Fruit fly</name>
    <dbReference type="NCBI Taxonomy" id="7234"/>
    <lineage>
        <taxon>Eukaryota</taxon>
        <taxon>Metazoa</taxon>
        <taxon>Ecdysozoa</taxon>
        <taxon>Arthropoda</taxon>
        <taxon>Hexapoda</taxon>
        <taxon>Insecta</taxon>
        <taxon>Pterygota</taxon>
        <taxon>Neoptera</taxon>
        <taxon>Endopterygota</taxon>
        <taxon>Diptera</taxon>
        <taxon>Brachycera</taxon>
        <taxon>Muscomorpha</taxon>
        <taxon>Ephydroidea</taxon>
        <taxon>Drosophilidae</taxon>
        <taxon>Drosophila</taxon>
        <taxon>Sophophora</taxon>
    </lineage>
</organism>